<comment type="caution">
    <text evidence="1">The sequence shown here is derived from an EMBL/GenBank/DDBJ whole genome shotgun (WGS) entry which is preliminary data.</text>
</comment>
<protein>
    <submittedName>
        <fullName evidence="1">Uncharacterized protein</fullName>
    </submittedName>
</protein>
<evidence type="ECO:0000313" key="1">
    <source>
        <dbReference type="EMBL" id="MFC3936951.1"/>
    </source>
</evidence>
<gene>
    <name evidence="1" type="ORF">ACFOW3_20195</name>
</gene>
<dbReference type="Proteomes" id="UP001595693">
    <property type="component" value="Unassembled WGS sequence"/>
</dbReference>
<dbReference type="RefSeq" id="WP_156358626.1">
    <property type="nucleotide sequence ID" value="NZ_JAMXAX010000004.1"/>
</dbReference>
<organism evidence="1 2">
    <name type="scientific">Acidovorax facilis</name>
    <dbReference type="NCBI Taxonomy" id="12917"/>
    <lineage>
        <taxon>Bacteria</taxon>
        <taxon>Pseudomonadati</taxon>
        <taxon>Pseudomonadota</taxon>
        <taxon>Betaproteobacteria</taxon>
        <taxon>Burkholderiales</taxon>
        <taxon>Comamonadaceae</taxon>
        <taxon>Acidovorax</taxon>
    </lineage>
</organism>
<name>A0ABV8DF91_9BURK</name>
<evidence type="ECO:0000313" key="2">
    <source>
        <dbReference type="Proteomes" id="UP001595693"/>
    </source>
</evidence>
<dbReference type="EMBL" id="JBHSAJ010000060">
    <property type="protein sequence ID" value="MFC3936951.1"/>
    <property type="molecule type" value="Genomic_DNA"/>
</dbReference>
<reference evidence="2" key="1">
    <citation type="journal article" date="2019" name="Int. J. Syst. Evol. Microbiol.">
        <title>The Global Catalogue of Microorganisms (GCM) 10K type strain sequencing project: providing services to taxonomists for standard genome sequencing and annotation.</title>
        <authorList>
            <consortium name="The Broad Institute Genomics Platform"/>
            <consortium name="The Broad Institute Genome Sequencing Center for Infectious Disease"/>
            <person name="Wu L."/>
            <person name="Ma J."/>
        </authorList>
    </citation>
    <scope>NUCLEOTIDE SEQUENCE [LARGE SCALE GENOMIC DNA]</scope>
    <source>
        <strain evidence="2">CCUG 2113</strain>
    </source>
</reference>
<keyword evidence="2" id="KW-1185">Reference proteome</keyword>
<accession>A0ABV8DF91</accession>
<proteinExistence type="predicted"/>
<sequence>MLFFLTPLRPSAFLRASSCLLALVLLSACGSVPVSSLWKLRQLQLETLDPTALRAAVVHSPGLQLHGNALELTVSVSRTLRKPGGAIATERLEEKLPLQELRSTADRSVLAEYETPRTHVQVWRIDPAALPRLQALRERAMGWKGTDDGSRQLGLGLELSGCQQGGSGSRVVTTLLRFTDTGEYIPLVRNLDLAETMPAHELAKRFPACTTR</sequence>